<protein>
    <recommendedName>
        <fullName evidence="5">DUF3611 family protein</fullName>
    </recommendedName>
</protein>
<keyword evidence="4" id="KW-1185">Reference proteome</keyword>
<keyword evidence="2" id="KW-0732">Signal</keyword>
<comment type="caution">
    <text evidence="3">The sequence shown here is derived from an EMBL/GenBank/DDBJ whole genome shotgun (WGS) entry which is preliminary data.</text>
</comment>
<proteinExistence type="predicted"/>
<dbReference type="EMBL" id="CAKOGP040001224">
    <property type="protein sequence ID" value="CAJ1944565.1"/>
    <property type="molecule type" value="Genomic_DNA"/>
</dbReference>
<keyword evidence="1" id="KW-1133">Transmembrane helix</keyword>
<evidence type="ECO:0000313" key="3">
    <source>
        <dbReference type="EMBL" id="CAJ1944565.1"/>
    </source>
</evidence>
<keyword evidence="1" id="KW-0472">Membrane</keyword>
<feature type="signal peptide" evidence="2">
    <location>
        <begin position="1"/>
        <end position="23"/>
    </location>
</feature>
<feature type="transmembrane region" description="Helical" evidence="1">
    <location>
        <begin position="180"/>
        <end position="203"/>
    </location>
</feature>
<keyword evidence="1" id="KW-0812">Transmembrane</keyword>
<sequence length="268" mass="29279">MKPITLFTWILVSTAILLGQTQAFHISHSSVKSLIATPIISKKPDPRHPLSHVTRIQPLHLAKDSSGGKGELTKIDPLVKDVGLLTRRLSWLSWWSQLILTTVSAVTLVFARNVIRQSHPSIAAANSLPNFVLAGGGIVAGYASLFWTWASRRLARRLLRKPTTKIQSANMLRSTIKVGLTLNIIGMLFTIVGAEQIVGALAIKVLTTSRTLAIDQSSSLIQPLDILVVQANTNTLFSHFTSLVALLYLAKQLCKLDPPSVEGDERSR</sequence>
<feature type="transmembrane region" description="Helical" evidence="1">
    <location>
        <begin position="127"/>
        <end position="150"/>
    </location>
</feature>
<organism evidence="3 4">
    <name type="scientific">Cylindrotheca closterium</name>
    <dbReference type="NCBI Taxonomy" id="2856"/>
    <lineage>
        <taxon>Eukaryota</taxon>
        <taxon>Sar</taxon>
        <taxon>Stramenopiles</taxon>
        <taxon>Ochrophyta</taxon>
        <taxon>Bacillariophyta</taxon>
        <taxon>Bacillariophyceae</taxon>
        <taxon>Bacillariophycidae</taxon>
        <taxon>Bacillariales</taxon>
        <taxon>Bacillariaceae</taxon>
        <taxon>Cylindrotheca</taxon>
    </lineage>
</organism>
<accession>A0AAD2CRZ9</accession>
<evidence type="ECO:0000313" key="4">
    <source>
        <dbReference type="Proteomes" id="UP001295423"/>
    </source>
</evidence>
<feature type="chain" id="PRO_5041945096" description="DUF3611 family protein" evidence="2">
    <location>
        <begin position="24"/>
        <end position="268"/>
    </location>
</feature>
<reference evidence="3" key="1">
    <citation type="submission" date="2023-08" db="EMBL/GenBank/DDBJ databases">
        <authorList>
            <person name="Audoor S."/>
            <person name="Bilcke G."/>
        </authorList>
    </citation>
    <scope>NUCLEOTIDE SEQUENCE</scope>
</reference>
<dbReference type="InterPro" id="IPR022051">
    <property type="entry name" value="DUF3611"/>
</dbReference>
<dbReference type="Pfam" id="PF12263">
    <property type="entry name" value="DUF3611"/>
    <property type="match status" value="1"/>
</dbReference>
<feature type="transmembrane region" description="Helical" evidence="1">
    <location>
        <begin position="94"/>
        <end position="115"/>
    </location>
</feature>
<dbReference type="AlphaFoldDB" id="A0AAD2CRZ9"/>
<dbReference type="Proteomes" id="UP001295423">
    <property type="component" value="Unassembled WGS sequence"/>
</dbReference>
<gene>
    <name evidence="3" type="ORF">CYCCA115_LOCUS8951</name>
</gene>
<dbReference type="PANTHER" id="PTHR34548">
    <property type="entry name" value="PROTEIN TIC 21, CHLOROPLASTIC"/>
    <property type="match status" value="1"/>
</dbReference>
<evidence type="ECO:0000256" key="2">
    <source>
        <dbReference type="SAM" id="SignalP"/>
    </source>
</evidence>
<evidence type="ECO:0000256" key="1">
    <source>
        <dbReference type="SAM" id="Phobius"/>
    </source>
</evidence>
<dbReference type="PANTHER" id="PTHR34548:SF2">
    <property type="entry name" value="PROTEIN TIC 21, CHLOROPLASTIC"/>
    <property type="match status" value="1"/>
</dbReference>
<name>A0AAD2CRZ9_9STRA</name>
<evidence type="ECO:0008006" key="5">
    <source>
        <dbReference type="Google" id="ProtNLM"/>
    </source>
</evidence>